<dbReference type="PANTHER" id="PTHR14098">
    <property type="entry name" value="SH2 DOMAIN CONTAINING PROTEIN"/>
    <property type="match status" value="1"/>
</dbReference>
<evidence type="ECO:0000256" key="3">
    <source>
        <dbReference type="SAM" id="MobiDB-lite"/>
    </source>
</evidence>
<dbReference type="GO" id="GO:0005737">
    <property type="term" value="C:cytoplasm"/>
    <property type="evidence" value="ECO:0007669"/>
    <property type="project" value="UniProtKB-ARBA"/>
</dbReference>
<dbReference type="Gene3D" id="3.30.505.10">
    <property type="entry name" value="SH2 domain"/>
    <property type="match status" value="1"/>
</dbReference>
<dbReference type="InterPro" id="IPR000980">
    <property type="entry name" value="SH2"/>
</dbReference>
<feature type="region of interest" description="Disordered" evidence="3">
    <location>
        <begin position="101"/>
        <end position="148"/>
    </location>
</feature>
<protein>
    <submittedName>
        <fullName evidence="5">SH2 domain containing 6</fullName>
    </submittedName>
</protein>
<proteinExistence type="predicted"/>
<feature type="region of interest" description="Disordered" evidence="3">
    <location>
        <begin position="31"/>
        <end position="50"/>
    </location>
</feature>
<reference evidence="6" key="2">
    <citation type="submission" date="2025-05" db="UniProtKB">
        <authorList>
            <consortium name="Ensembl"/>
        </authorList>
    </citation>
    <scope>IDENTIFICATION</scope>
</reference>
<dbReference type="Ensembl" id="ENSSSCT00070058278.1">
    <property type="protein sequence ID" value="ENSSSCP00070049551.1"/>
    <property type="gene ID" value="ENSSSCG00070029052.1"/>
</dbReference>
<dbReference type="InterPro" id="IPR036860">
    <property type="entry name" value="SH2_dom_sf"/>
</dbReference>
<dbReference type="AlphaFoldDB" id="A0A4X1W7E0"/>
<organism evidence="6 7">
    <name type="scientific">Sus scrofa</name>
    <name type="common">Pig</name>
    <dbReference type="NCBI Taxonomy" id="9823"/>
    <lineage>
        <taxon>Eukaryota</taxon>
        <taxon>Metazoa</taxon>
        <taxon>Chordata</taxon>
        <taxon>Craniata</taxon>
        <taxon>Vertebrata</taxon>
        <taxon>Euteleostomi</taxon>
        <taxon>Mammalia</taxon>
        <taxon>Eutheria</taxon>
        <taxon>Laurasiatheria</taxon>
        <taxon>Artiodactyla</taxon>
        <taxon>Suina</taxon>
        <taxon>Suidae</taxon>
        <taxon>Sus</taxon>
    </lineage>
</organism>
<name>A0A4X1W7E0_PIG</name>
<feature type="compositionally biased region" description="Polar residues" evidence="3">
    <location>
        <begin position="107"/>
        <end position="134"/>
    </location>
</feature>
<dbReference type="Proteomes" id="UP000694571">
    <property type="component" value="Unplaced"/>
</dbReference>
<dbReference type="PROSITE" id="PS50001">
    <property type="entry name" value="SH2"/>
    <property type="match status" value="1"/>
</dbReference>
<evidence type="ECO:0000313" key="7">
    <source>
        <dbReference type="Proteomes" id="UP000314985"/>
    </source>
</evidence>
<reference evidence="6 7" key="1">
    <citation type="submission" date="2017-08" db="EMBL/GenBank/DDBJ databases">
        <title>USMARCv1.0.</title>
        <authorList>
            <person name="Hannum G.I."/>
            <person name="Koren S."/>
            <person name="Schroeder S.G."/>
            <person name="Chin S.C."/>
            <person name="Nonneman D.J."/>
            <person name="Becker S.A."/>
            <person name="Rosen B.D."/>
            <person name="Bickhart D.M."/>
            <person name="Putnam N.H."/>
            <person name="Green R.E."/>
            <person name="Tuggle C.K."/>
            <person name="Liu H."/>
            <person name="Rohrer G.A."/>
            <person name="Warr A."/>
            <person name="Hall R."/>
            <person name="Kim K."/>
            <person name="Hume D.A."/>
            <person name="Talbot R."/>
            <person name="Chow W."/>
            <person name="Howe K."/>
            <person name="Schwartz A.S."/>
            <person name="Watson M."/>
            <person name="Archibald A.L."/>
            <person name="Phillippy A.M."/>
            <person name="Smith T.P.L."/>
        </authorList>
    </citation>
    <scope>NUCLEOTIDE SEQUENCE [LARGE SCALE GENOMIC DNA]</scope>
</reference>
<dbReference type="InterPro" id="IPR051751">
    <property type="entry name" value="Immunoreceptor_sig_adapters"/>
</dbReference>
<sequence>MSPAPPRPLAFPCLLPSSACPLSFAPSLHSDSELPSPHIPSSSAKDIRGAQVSGPEVCVGGGEASPGFPSPDPRISKFTGLFLLKKVKTLSSVLHFAPHRPTAAPQEAQNGASNVTSRGRSSLSSVAATQNTSAAEDGAYTIRPSSGPHGSQPFTLAVLLHGRVFNIPIRQLDGGRHYALGREGRNHEELFSSVVAMVQHYVQHPLPLVDRHSGSRQLTCLLFPTKP</sequence>
<feature type="domain" description="SH2" evidence="4">
    <location>
        <begin position="114"/>
        <end position="225"/>
    </location>
</feature>
<dbReference type="FunFam" id="3.30.505.10:FF:000016">
    <property type="entry name" value="B-cell linker protein isoform 2"/>
    <property type="match status" value="1"/>
</dbReference>
<dbReference type="Proteomes" id="UP000694724">
    <property type="component" value="Unplaced"/>
</dbReference>
<evidence type="ECO:0000313" key="5">
    <source>
        <dbReference type="Ensembl" id="ENSSSCP00050013802.1"/>
    </source>
</evidence>
<dbReference type="Ensembl" id="ENSSSCT00055046506.1">
    <property type="protein sequence ID" value="ENSSSCP00055037079.1"/>
    <property type="gene ID" value="ENSSSCG00055023384.1"/>
</dbReference>
<evidence type="ECO:0000313" key="6">
    <source>
        <dbReference type="Ensembl" id="ENSSSCP00070049551.1"/>
    </source>
</evidence>
<dbReference type="PANTHER" id="PTHR14098:SF16">
    <property type="entry name" value="SH2 DOMAIN-CONTAINING PROTEIN 6"/>
    <property type="match status" value="1"/>
</dbReference>
<accession>A0A4X1W7E0</accession>
<dbReference type="Ensembl" id="ENSSSCT00050033133.1">
    <property type="protein sequence ID" value="ENSSSCP00050013802.1"/>
    <property type="gene ID" value="ENSSSCG00050024578.1"/>
</dbReference>
<dbReference type="SUPFAM" id="SSF55550">
    <property type="entry name" value="SH2 domain"/>
    <property type="match status" value="1"/>
</dbReference>
<keyword evidence="1 2" id="KW-0727">SH2 domain</keyword>
<evidence type="ECO:0000256" key="1">
    <source>
        <dbReference type="ARBA" id="ARBA00022999"/>
    </source>
</evidence>
<evidence type="ECO:0000259" key="4">
    <source>
        <dbReference type="PROSITE" id="PS50001"/>
    </source>
</evidence>
<evidence type="ECO:0000256" key="2">
    <source>
        <dbReference type="PROSITE-ProRule" id="PRU00191"/>
    </source>
</evidence>
<dbReference type="Proteomes" id="UP000314985">
    <property type="component" value="Chromosome 3"/>
</dbReference>